<gene>
    <name evidence="7" type="ORF">ACE1B6_02590</name>
</gene>
<dbReference type="Proteomes" id="UP001576776">
    <property type="component" value="Unassembled WGS sequence"/>
</dbReference>
<evidence type="ECO:0000256" key="4">
    <source>
        <dbReference type="ARBA" id="ARBA00023315"/>
    </source>
</evidence>
<dbReference type="Gene3D" id="3.40.630.30">
    <property type="match status" value="1"/>
</dbReference>
<dbReference type="GO" id="GO:0016746">
    <property type="term" value="F:acyltransferase activity"/>
    <property type="evidence" value="ECO:0007669"/>
    <property type="project" value="UniProtKB-KW"/>
</dbReference>
<keyword evidence="8" id="KW-1185">Reference proteome</keyword>
<comment type="caution">
    <text evidence="7">The sequence shown here is derived from an EMBL/GenBank/DDBJ whole genome shotgun (WGS) entry which is preliminary data.</text>
</comment>
<keyword evidence="4 7" id="KW-0012">Acyltransferase</keyword>
<sequence>MEWTFCSIDDDSVNRENFDCGVPELNEYLKKYARQNDRRGIAKTFVAISEDGNRDVYGYYSVGMAEIKRESLPANYQRGIPRYPVPAMRLSRLAVALAMQGRGLGEELLMECFRKAVRLSSEVAIFAVIVDAKNQPVKEFYLKYGFIPLKDNELSVFIPISTITEFLENASS</sequence>
<dbReference type="Pfam" id="PF00583">
    <property type="entry name" value="Acetyltransf_1"/>
    <property type="match status" value="1"/>
</dbReference>
<dbReference type="SUPFAM" id="SSF55729">
    <property type="entry name" value="Acyl-CoA N-acyltransferases (Nat)"/>
    <property type="match status" value="1"/>
</dbReference>
<proteinExistence type="predicted"/>
<evidence type="ECO:0000256" key="5">
    <source>
        <dbReference type="ARBA" id="ARBA00049880"/>
    </source>
</evidence>
<evidence type="ECO:0000313" key="7">
    <source>
        <dbReference type="EMBL" id="MFB2934141.1"/>
    </source>
</evidence>
<organism evidence="7 8">
    <name type="scientific">Floridaenema fluviatile BLCC-F154</name>
    <dbReference type="NCBI Taxonomy" id="3153640"/>
    <lineage>
        <taxon>Bacteria</taxon>
        <taxon>Bacillati</taxon>
        <taxon>Cyanobacteriota</taxon>
        <taxon>Cyanophyceae</taxon>
        <taxon>Oscillatoriophycideae</taxon>
        <taxon>Aerosakkonematales</taxon>
        <taxon>Aerosakkonemataceae</taxon>
        <taxon>Floridanema</taxon>
        <taxon>Floridanema fluviatile</taxon>
    </lineage>
</organism>
<dbReference type="EMBL" id="JBHFNS010000017">
    <property type="protein sequence ID" value="MFB2934141.1"/>
    <property type="molecule type" value="Genomic_DNA"/>
</dbReference>
<dbReference type="InterPro" id="IPR000182">
    <property type="entry name" value="GNAT_dom"/>
</dbReference>
<feature type="domain" description="N-acetyltransferase" evidence="6">
    <location>
        <begin position="43"/>
        <end position="146"/>
    </location>
</feature>
<dbReference type="InterPro" id="IPR016181">
    <property type="entry name" value="Acyl_CoA_acyltransferase"/>
</dbReference>
<accession>A0ABV4Y6H1</accession>
<dbReference type="PANTHER" id="PTHR36449">
    <property type="entry name" value="ACETYLTRANSFERASE-RELATED"/>
    <property type="match status" value="1"/>
</dbReference>
<evidence type="ECO:0000256" key="3">
    <source>
        <dbReference type="ARBA" id="ARBA00022679"/>
    </source>
</evidence>
<protein>
    <submittedName>
        <fullName evidence="7">GNAT family N-acetyltransferase</fullName>
        <ecNumber evidence="7">2.3.1.-</ecNumber>
    </submittedName>
</protein>
<dbReference type="PANTHER" id="PTHR36449:SF1">
    <property type="entry name" value="ACETYLTRANSFERASE"/>
    <property type="match status" value="1"/>
</dbReference>
<comment type="catalytic activity">
    <reaction evidence="5">
        <text>glycyl-tRNA(Gly) + acetyl-CoA = N-acetylglycyl-tRNA(Gly) + CoA + H(+)</text>
        <dbReference type="Rhea" id="RHEA:81867"/>
        <dbReference type="Rhea" id="RHEA-COMP:9683"/>
        <dbReference type="Rhea" id="RHEA-COMP:19766"/>
        <dbReference type="ChEBI" id="CHEBI:15378"/>
        <dbReference type="ChEBI" id="CHEBI:57287"/>
        <dbReference type="ChEBI" id="CHEBI:57288"/>
        <dbReference type="ChEBI" id="CHEBI:78522"/>
        <dbReference type="ChEBI" id="CHEBI:232036"/>
    </reaction>
</comment>
<evidence type="ECO:0000256" key="2">
    <source>
        <dbReference type="ARBA" id="ARBA00022649"/>
    </source>
</evidence>
<reference evidence="7 8" key="1">
    <citation type="submission" date="2024-09" db="EMBL/GenBank/DDBJ databases">
        <title>Floridaenema gen nov. (Aerosakkonemataceae, Aerosakkonematales ord. nov., Cyanobacteria) from benthic tropical and subtropical fresh waters, with the description of four new species.</title>
        <authorList>
            <person name="Moretto J.A."/>
            <person name="Berthold D.E."/>
            <person name="Lefler F.W."/>
            <person name="Huang I.-S."/>
            <person name="Laughinghouse H. IV."/>
        </authorList>
    </citation>
    <scope>NUCLEOTIDE SEQUENCE [LARGE SCALE GENOMIC DNA]</scope>
    <source>
        <strain evidence="7 8">BLCC-F154</strain>
    </source>
</reference>
<evidence type="ECO:0000256" key="1">
    <source>
        <dbReference type="ARBA" id="ARBA00022491"/>
    </source>
</evidence>
<keyword evidence="2" id="KW-1277">Toxin-antitoxin system</keyword>
<name>A0ABV4Y6H1_9CYAN</name>
<keyword evidence="3 7" id="KW-0808">Transferase</keyword>
<dbReference type="RefSeq" id="WP_413255670.1">
    <property type="nucleotide sequence ID" value="NZ_JBHFNS010000017.1"/>
</dbReference>
<evidence type="ECO:0000259" key="6">
    <source>
        <dbReference type="Pfam" id="PF00583"/>
    </source>
</evidence>
<keyword evidence="1" id="KW-0678">Repressor</keyword>
<dbReference type="EC" id="2.3.1.-" evidence="7"/>
<evidence type="ECO:0000313" key="8">
    <source>
        <dbReference type="Proteomes" id="UP001576776"/>
    </source>
</evidence>